<organism evidence="1 2">
    <name type="scientific">Streptomyces violaceusniger</name>
    <dbReference type="NCBI Taxonomy" id="68280"/>
    <lineage>
        <taxon>Bacteria</taxon>
        <taxon>Bacillati</taxon>
        <taxon>Actinomycetota</taxon>
        <taxon>Actinomycetes</taxon>
        <taxon>Kitasatosporales</taxon>
        <taxon>Streptomycetaceae</taxon>
        <taxon>Streptomyces</taxon>
        <taxon>Streptomyces violaceusniger group</taxon>
    </lineage>
</organism>
<proteinExistence type="predicted"/>
<comment type="caution">
    <text evidence="1">The sequence shown here is derived from an EMBL/GenBank/DDBJ whole genome shotgun (WGS) entry which is preliminary data.</text>
</comment>
<dbReference type="Proteomes" id="UP000301309">
    <property type="component" value="Unassembled WGS sequence"/>
</dbReference>
<evidence type="ECO:0000313" key="2">
    <source>
        <dbReference type="Proteomes" id="UP000301309"/>
    </source>
</evidence>
<sequence length="59" mass="6082">MSTTAKDTVVQAAAELFSAKGLPNDVTGRALPVAAPADHLISTLTRPSSAISTYGDYCE</sequence>
<dbReference type="OrthoDB" id="3192862at2"/>
<dbReference type="RefSeq" id="WP_137982240.1">
    <property type="nucleotide sequence ID" value="NZ_BAAASO010000081.1"/>
</dbReference>
<reference evidence="1 2" key="1">
    <citation type="journal article" date="2020" name="Int. J. Syst. Evol. Microbiol.">
        <title>Reclassification of Streptomyces castelarensis and Streptomyces sporoclivatus as later heterotypic synonyms of Streptomyces antimycoticus.</title>
        <authorList>
            <person name="Komaki H."/>
            <person name="Tamura T."/>
        </authorList>
    </citation>
    <scope>NUCLEOTIDE SEQUENCE [LARGE SCALE GENOMIC DNA]</scope>
    <source>
        <strain evidence="1 2">NBRC 13459</strain>
    </source>
</reference>
<evidence type="ECO:0000313" key="1">
    <source>
        <dbReference type="EMBL" id="GDY60442.1"/>
    </source>
</evidence>
<keyword evidence="2" id="KW-1185">Reference proteome</keyword>
<gene>
    <name evidence="1" type="ORF">SVIO_110650</name>
</gene>
<dbReference type="AlphaFoldDB" id="A0A4D4LGL3"/>
<name>A0A4D4LGL3_STRVO</name>
<protein>
    <submittedName>
        <fullName evidence="1">Uncharacterized protein</fullName>
    </submittedName>
</protein>
<dbReference type="EMBL" id="BJHW01000002">
    <property type="protein sequence ID" value="GDY60442.1"/>
    <property type="molecule type" value="Genomic_DNA"/>
</dbReference>
<accession>A0A4D4LGL3</accession>